<dbReference type="InterPro" id="IPR003676">
    <property type="entry name" value="SAUR_fam"/>
</dbReference>
<comment type="caution">
    <text evidence="2">The sequence shown here is derived from an EMBL/GenBank/DDBJ whole genome shotgun (WGS) entry which is preliminary data.</text>
</comment>
<sequence>MGKLGLSHSKKYSYKRLVSVENAKIVQVRKGFVPVYVGKEGKRYEVPVKYLSYPTFQALIRQSVADALEIKIEGPIVLPCKTEIFDQILKLAKEY</sequence>
<dbReference type="GO" id="GO:0009733">
    <property type="term" value="P:response to auxin"/>
    <property type="evidence" value="ECO:0007669"/>
    <property type="project" value="InterPro"/>
</dbReference>
<evidence type="ECO:0000256" key="1">
    <source>
        <dbReference type="ARBA" id="ARBA00006974"/>
    </source>
</evidence>
<gene>
    <name evidence="2" type="ORF">L1049_008589</name>
</gene>
<proteinExistence type="inferred from homology"/>
<reference evidence="2 3" key="1">
    <citation type="journal article" date="2024" name="Plant J.">
        <title>Genome sequences and population genomics reveal climatic adaptation and genomic divergence between two closely related sweetgum species.</title>
        <authorList>
            <person name="Xu W.Q."/>
            <person name="Ren C.Q."/>
            <person name="Zhang X.Y."/>
            <person name="Comes H.P."/>
            <person name="Liu X.H."/>
            <person name="Li Y.G."/>
            <person name="Kettle C.J."/>
            <person name="Jalonen R."/>
            <person name="Gaisberger H."/>
            <person name="Ma Y.Z."/>
            <person name="Qiu Y.X."/>
        </authorList>
    </citation>
    <scope>NUCLEOTIDE SEQUENCE [LARGE SCALE GENOMIC DNA]</scope>
    <source>
        <strain evidence="2">Hangzhou</strain>
    </source>
</reference>
<evidence type="ECO:0000313" key="3">
    <source>
        <dbReference type="Proteomes" id="UP001415857"/>
    </source>
</evidence>
<keyword evidence="3" id="KW-1185">Reference proteome</keyword>
<evidence type="ECO:0008006" key="4">
    <source>
        <dbReference type="Google" id="ProtNLM"/>
    </source>
</evidence>
<name>A0AAP0S9W3_LIQFO</name>
<protein>
    <recommendedName>
        <fullName evidence="4">Small auxin up regulated protein</fullName>
    </recommendedName>
</protein>
<organism evidence="2 3">
    <name type="scientific">Liquidambar formosana</name>
    <name type="common">Formosan gum</name>
    <dbReference type="NCBI Taxonomy" id="63359"/>
    <lineage>
        <taxon>Eukaryota</taxon>
        <taxon>Viridiplantae</taxon>
        <taxon>Streptophyta</taxon>
        <taxon>Embryophyta</taxon>
        <taxon>Tracheophyta</taxon>
        <taxon>Spermatophyta</taxon>
        <taxon>Magnoliopsida</taxon>
        <taxon>eudicotyledons</taxon>
        <taxon>Gunneridae</taxon>
        <taxon>Pentapetalae</taxon>
        <taxon>Saxifragales</taxon>
        <taxon>Altingiaceae</taxon>
        <taxon>Liquidambar</taxon>
    </lineage>
</organism>
<dbReference type="PANTHER" id="PTHR31374">
    <property type="entry name" value="AUXIN-INDUCED PROTEIN-LIKE-RELATED"/>
    <property type="match status" value="1"/>
</dbReference>
<accession>A0AAP0S9W3</accession>
<dbReference type="Proteomes" id="UP001415857">
    <property type="component" value="Unassembled WGS sequence"/>
</dbReference>
<dbReference type="Pfam" id="PF02519">
    <property type="entry name" value="Auxin_inducible"/>
    <property type="match status" value="1"/>
</dbReference>
<evidence type="ECO:0000313" key="2">
    <source>
        <dbReference type="EMBL" id="KAK9290420.1"/>
    </source>
</evidence>
<dbReference type="EMBL" id="JBBPBK010000002">
    <property type="protein sequence ID" value="KAK9290420.1"/>
    <property type="molecule type" value="Genomic_DNA"/>
</dbReference>
<dbReference type="AlphaFoldDB" id="A0AAP0S9W3"/>
<comment type="similarity">
    <text evidence="1">Belongs to the ARG7 family.</text>
</comment>
<dbReference type="PANTHER" id="PTHR31374:SF311">
    <property type="entry name" value="SMALL AUXIN-UP RNA"/>
    <property type="match status" value="1"/>
</dbReference>